<proteinExistence type="predicted"/>
<dbReference type="PANTHER" id="PTHR22767">
    <property type="entry name" value="N-TERMINAL ACETYLTRANSFERASE-RELATED"/>
    <property type="match status" value="1"/>
</dbReference>
<dbReference type="SMART" id="SM00028">
    <property type="entry name" value="TPR"/>
    <property type="match status" value="6"/>
</dbReference>
<dbReference type="Gene3D" id="1.25.40.1010">
    <property type="match status" value="1"/>
</dbReference>
<protein>
    <recommendedName>
        <fullName evidence="5">N-terminal acetyltransferase A complex subunit NAT1</fullName>
    </recommendedName>
</protein>
<evidence type="ECO:0000313" key="4">
    <source>
        <dbReference type="Proteomes" id="UP000187013"/>
    </source>
</evidence>
<accession>A0A1Q2ZUS0</accession>
<dbReference type="GO" id="GO:0031415">
    <property type="term" value="C:NatA complex"/>
    <property type="evidence" value="ECO:0007669"/>
    <property type="project" value="TreeGrafter"/>
</dbReference>
<evidence type="ECO:0000256" key="1">
    <source>
        <dbReference type="ARBA" id="ARBA00022737"/>
    </source>
</evidence>
<dbReference type="EMBL" id="BDGX01000008">
    <property type="protein sequence ID" value="GAV47207.1"/>
    <property type="molecule type" value="Genomic_DNA"/>
</dbReference>
<dbReference type="eggNOG" id="KOG1156">
    <property type="taxonomic scope" value="Eukaryota"/>
</dbReference>
<keyword evidence="1" id="KW-0677">Repeat</keyword>
<name>A0A1Q2ZUS0_ZYGRO</name>
<dbReference type="InterPro" id="IPR011990">
    <property type="entry name" value="TPR-like_helical_dom_sf"/>
</dbReference>
<keyword evidence="2" id="KW-0802">TPR repeat</keyword>
<dbReference type="SUPFAM" id="SSF48452">
    <property type="entry name" value="TPR-like"/>
    <property type="match status" value="2"/>
</dbReference>
<dbReference type="InterPro" id="IPR021183">
    <property type="entry name" value="NatA_aux_su"/>
</dbReference>
<comment type="caution">
    <text evidence="3">The sequence shown here is derived from an EMBL/GenBank/DDBJ whole genome shotgun (WGS) entry which is preliminary data.</text>
</comment>
<gene>
    <name evidence="3" type="ORF">ZYGR_0H00480</name>
</gene>
<evidence type="ECO:0000256" key="2">
    <source>
        <dbReference type="ARBA" id="ARBA00022803"/>
    </source>
</evidence>
<reference evidence="3 4" key="1">
    <citation type="submission" date="2016-08" db="EMBL/GenBank/DDBJ databases">
        <title>Draft genome sequence of allopolyploid Zygosaccharomyces rouxii.</title>
        <authorList>
            <person name="Watanabe J."/>
            <person name="Uehara K."/>
            <person name="Mogi Y."/>
            <person name="Tsukioka Y."/>
        </authorList>
    </citation>
    <scope>NUCLEOTIDE SEQUENCE [LARGE SCALE GENOMIC DNA]</scope>
    <source>
        <strain evidence="3 4">NBRC 110957</strain>
    </source>
</reference>
<organism evidence="3 4">
    <name type="scientific">Zygosaccharomyces rouxii</name>
    <dbReference type="NCBI Taxonomy" id="4956"/>
    <lineage>
        <taxon>Eukaryota</taxon>
        <taxon>Fungi</taxon>
        <taxon>Dikarya</taxon>
        <taxon>Ascomycota</taxon>
        <taxon>Saccharomycotina</taxon>
        <taxon>Saccharomycetes</taxon>
        <taxon>Saccharomycetales</taxon>
        <taxon>Saccharomycetaceae</taxon>
        <taxon>Zygosaccharomyces</taxon>
    </lineage>
</organism>
<dbReference type="Gene3D" id="1.25.40.1040">
    <property type="match status" value="1"/>
</dbReference>
<dbReference type="AlphaFoldDB" id="A0A1Q2ZUS0"/>
<evidence type="ECO:0008006" key="5">
    <source>
        <dbReference type="Google" id="ProtNLM"/>
    </source>
</evidence>
<dbReference type="Pfam" id="PF12569">
    <property type="entry name" value="NatA_aux_su"/>
    <property type="match status" value="2"/>
</dbReference>
<dbReference type="PIRSF" id="PIRSF000422">
    <property type="entry name" value="N-terminal-AcTrfase-A_aux_su"/>
    <property type="match status" value="1"/>
</dbReference>
<evidence type="ECO:0000313" key="3">
    <source>
        <dbReference type="EMBL" id="GAV47207.1"/>
    </source>
</evidence>
<dbReference type="OrthoDB" id="10263032at2759"/>
<dbReference type="InterPro" id="IPR019734">
    <property type="entry name" value="TPR_rpt"/>
</dbReference>
<dbReference type="Proteomes" id="UP000187013">
    <property type="component" value="Unassembled WGS sequence"/>
</dbReference>
<sequence>MPPRKFLGSKNLAGRAKEHSQFLEALKLYESRQYKKSLKTLDTVLKKDSLNIDALALKGLDLLSLGEKKDAENYVKNAISKIQSIGASAICCHVLGIYMRSTQNYAEAIKWFQTSLDNGSANQQIYRDLATLQSQIGDFKGALASRKTYWESFLGYRSNWTGLAVAQDINGEHEKAIDTLSQFEKLVEGKLGEPELYEHNECLMYKNDIMFRAAGDNKDKLHNVLNHLNEVEKDIFDKYGVLDRKAAIYHKLGDSKLASKYIRMLIQRNPDDFQFYGRLEEALGIQNDNEKREILYGNLQKFYPRSDPPKFIPLTFIDDKSKLEAKFADYVIAQLKRGVPATFGNVKPLYRSRSEFVPISDKVVNEFFQQVDPYKDPVSYVWTCYYLAQHYLYVKDFSKAESFINKAIESTPTLVEFYILKGRILKAIGKLDEAAEWLEEGRKLDLQDRFINTKTVKYLLRAKNVDKAVETVSLFTKNDDSVNGVKDLHLVEAAWFIVEQAEAYHRLYLESNKRLHEKLSAVKTQGLVEEDVESQLKELKQLEWSTKKYQGLSLKRFQAVAKMYRQFEDDQLDFHSYCMRKGTPRAYLEMLDWGRRIYGNPMYVRSMKGASQILFQLHDESAESKKEFDETFNGIMKENAKKSKKVNSQLNKHRDEERKACVAYSESEDKDVFGLELISSQNPLEVFWNEFYKSYATKSSEEARDYVLEFEYQYRTGKLALCLAALNKYAKYHGEKSGLTGAMAITLLLATRESEPFEAIAQKVAFKGCESIKDLPVAERDNQEFDWCSFFTEHYEQDLPSLLFLYKHEPRQGETYKALILNQISTVRPQHQMQVLQYQL</sequence>
<dbReference type="PANTHER" id="PTHR22767:SF2">
    <property type="entry name" value="N(ALPHA)-ACETYLTRANSFERASE 15_16, ISOFORM A"/>
    <property type="match status" value="1"/>
</dbReference>